<accession>A0A6N8S9I1</accession>
<evidence type="ECO:0000313" key="2">
    <source>
        <dbReference type="Proteomes" id="UP000435802"/>
    </source>
</evidence>
<dbReference type="PANTHER" id="PTHR31480">
    <property type="entry name" value="BIFUNCTIONAL LYCOPENE CYCLASE/PHYTOENE SYNTHASE"/>
    <property type="match status" value="1"/>
</dbReference>
<evidence type="ECO:0000313" key="1">
    <source>
        <dbReference type="EMBL" id="MXN45745.1"/>
    </source>
</evidence>
<name>A0A6N8S9I1_9HYPH</name>
<dbReference type="Proteomes" id="UP000435802">
    <property type="component" value="Unassembled WGS sequence"/>
</dbReference>
<dbReference type="Gene3D" id="1.10.600.10">
    <property type="entry name" value="Farnesyl Diphosphate Synthase"/>
    <property type="match status" value="1"/>
</dbReference>
<comment type="caution">
    <text evidence="1">The sequence shown here is derived from an EMBL/GenBank/DDBJ whole genome shotgun (WGS) entry which is preliminary data.</text>
</comment>
<dbReference type="InterPro" id="IPR002060">
    <property type="entry name" value="Squ/phyt_synthse"/>
</dbReference>
<proteinExistence type="predicted"/>
<reference evidence="1 2" key="1">
    <citation type="submission" date="2019-12" db="EMBL/GenBank/DDBJ databases">
        <title>Shinella kummerowiae sp. nov., a symbiotic bacterium isolated from root nodules of the herbal legume Kummerowia stipulacea.</title>
        <authorList>
            <person name="Gao J."/>
        </authorList>
    </citation>
    <scope>NUCLEOTIDE SEQUENCE [LARGE SCALE GENOMIC DNA]</scope>
    <source>
        <strain evidence="1 2">CCBAU 25048</strain>
    </source>
</reference>
<dbReference type="EMBL" id="WUMK01000004">
    <property type="protein sequence ID" value="MXN45745.1"/>
    <property type="molecule type" value="Genomic_DNA"/>
</dbReference>
<dbReference type="AlphaFoldDB" id="A0A6N8S9I1"/>
<dbReference type="OrthoDB" id="9814909at2"/>
<keyword evidence="2" id="KW-1185">Reference proteome</keyword>
<protein>
    <submittedName>
        <fullName evidence="1">Phytoene/squalene synthase family protein</fullName>
    </submittedName>
</protein>
<organism evidence="1 2">
    <name type="scientific">Shinella kummerowiae</name>
    <dbReference type="NCBI Taxonomy" id="417745"/>
    <lineage>
        <taxon>Bacteria</taxon>
        <taxon>Pseudomonadati</taxon>
        <taxon>Pseudomonadota</taxon>
        <taxon>Alphaproteobacteria</taxon>
        <taxon>Hyphomicrobiales</taxon>
        <taxon>Rhizobiaceae</taxon>
        <taxon>Shinella</taxon>
    </lineage>
</organism>
<sequence length="308" mass="33467">MSCWPRAGRSPPHSSPCDAEGGFLDVTDIQANYAHCLTVLRETDRDRYLACLLAPAEKRGALAALYAFNAEIARVRDMVREALPGEIRLQWWRDLLEGEADGDASANPLAAALMATVKEHRLPIAVLTDMIEARIFDVYNDPMESRATFEGYAGETASALIQLASLVLDPADAPKSANAAGHAGVAQAVAGALLMLPIHRRRGQVYLPADLLAATGLTPEALLDGSDRPAAMRAVEAFVGLGREHLAKAREANGISAANRPAFLPVSLVRHILNAVEKAGAEALERAPQPPQWRRQWWMWRAMRRGPF</sequence>
<dbReference type="Pfam" id="PF00494">
    <property type="entry name" value="SQS_PSY"/>
    <property type="match status" value="1"/>
</dbReference>
<dbReference type="GO" id="GO:0016765">
    <property type="term" value="F:transferase activity, transferring alkyl or aryl (other than methyl) groups"/>
    <property type="evidence" value="ECO:0007669"/>
    <property type="project" value="UniProtKB-ARBA"/>
</dbReference>
<dbReference type="SUPFAM" id="SSF48576">
    <property type="entry name" value="Terpenoid synthases"/>
    <property type="match status" value="1"/>
</dbReference>
<dbReference type="InterPro" id="IPR008949">
    <property type="entry name" value="Isoprenoid_synthase_dom_sf"/>
</dbReference>
<gene>
    <name evidence="1" type="ORF">GR138_11125</name>
</gene>